<name>A0A9X0R0F7_9PROT</name>
<dbReference type="GO" id="GO:0046872">
    <property type="term" value="F:metal ion binding"/>
    <property type="evidence" value="ECO:0007669"/>
    <property type="project" value="UniProtKB-KW"/>
</dbReference>
<sequence length="188" mass="19918">MGRCRRADHRGRRAGGAERDLRCHRQAGADPAAPPYRSAPGVSCALRAACAALLLWAAPVLAQPAAFQVVGDTIPASLTGTPGDAARGRAIVTTRQRGLCLLCHSGPFPEEPFQGDLAPSLAGAGARLTKGQLRLRLVDGRRLNPATLMPAYYSTEGLVRVGRAWQGRTVLSAEEIEDVVAFLVTLQE</sequence>
<dbReference type="InterPro" id="IPR030999">
    <property type="entry name" value="Thiosulf_SoxX"/>
</dbReference>
<dbReference type="InterPro" id="IPR009056">
    <property type="entry name" value="Cyt_c-like_dom"/>
</dbReference>
<evidence type="ECO:0000259" key="6">
    <source>
        <dbReference type="PROSITE" id="PS51007"/>
    </source>
</evidence>
<feature type="region of interest" description="Disordered" evidence="5">
    <location>
        <begin position="1"/>
        <end position="23"/>
    </location>
</feature>
<dbReference type="EMBL" id="JACOMF010000028">
    <property type="protein sequence ID" value="MBC4017399.1"/>
    <property type="molecule type" value="Genomic_DNA"/>
</dbReference>
<dbReference type="Proteomes" id="UP000600101">
    <property type="component" value="Unassembled WGS sequence"/>
</dbReference>
<reference evidence="7" key="1">
    <citation type="submission" date="2020-08" db="EMBL/GenBank/DDBJ databases">
        <authorList>
            <person name="Hu Y."/>
            <person name="Nguyen S.V."/>
            <person name="Li F."/>
            <person name="Fanning S."/>
        </authorList>
    </citation>
    <scope>NUCLEOTIDE SEQUENCE</scope>
    <source>
        <strain evidence="7">SYSU D8009</strain>
    </source>
</reference>
<comment type="caution">
    <text evidence="7">The sequence shown here is derived from an EMBL/GenBank/DDBJ whole genome shotgun (WGS) entry which is preliminary data.</text>
</comment>
<evidence type="ECO:0000256" key="2">
    <source>
        <dbReference type="ARBA" id="ARBA00022723"/>
    </source>
</evidence>
<keyword evidence="1 4" id="KW-0349">Heme</keyword>
<evidence type="ECO:0000256" key="4">
    <source>
        <dbReference type="PROSITE-ProRule" id="PRU00433"/>
    </source>
</evidence>
<dbReference type="GO" id="GO:0020037">
    <property type="term" value="F:heme binding"/>
    <property type="evidence" value="ECO:0007669"/>
    <property type="project" value="InterPro"/>
</dbReference>
<keyword evidence="2 4" id="KW-0479">Metal-binding</keyword>
<proteinExistence type="predicted"/>
<organism evidence="7 8">
    <name type="scientific">Siccirubricoccus deserti</name>
    <dbReference type="NCBI Taxonomy" id="2013562"/>
    <lineage>
        <taxon>Bacteria</taxon>
        <taxon>Pseudomonadati</taxon>
        <taxon>Pseudomonadota</taxon>
        <taxon>Alphaproteobacteria</taxon>
        <taxon>Acetobacterales</taxon>
        <taxon>Roseomonadaceae</taxon>
        <taxon>Siccirubricoccus</taxon>
    </lineage>
</organism>
<accession>A0A9X0R0F7</accession>
<dbReference type="InterPro" id="IPR036909">
    <property type="entry name" value="Cyt_c-like_dom_sf"/>
</dbReference>
<gene>
    <name evidence="7" type="primary">soxX</name>
    <name evidence="7" type="ORF">H7965_18995</name>
</gene>
<dbReference type="SUPFAM" id="SSF46626">
    <property type="entry name" value="Cytochrome c"/>
    <property type="match status" value="1"/>
</dbReference>
<evidence type="ECO:0000256" key="5">
    <source>
        <dbReference type="SAM" id="MobiDB-lite"/>
    </source>
</evidence>
<keyword evidence="8" id="KW-1185">Reference proteome</keyword>
<keyword evidence="3 4" id="KW-0408">Iron</keyword>
<dbReference type="AlphaFoldDB" id="A0A9X0R0F7"/>
<feature type="domain" description="Cytochrome c" evidence="6">
    <location>
        <begin position="83"/>
        <end position="187"/>
    </location>
</feature>
<evidence type="ECO:0000313" key="7">
    <source>
        <dbReference type="EMBL" id="MBC4017399.1"/>
    </source>
</evidence>
<dbReference type="NCBIfam" id="TIGR04485">
    <property type="entry name" value="thiosulf_SoxX"/>
    <property type="match status" value="1"/>
</dbReference>
<evidence type="ECO:0000256" key="3">
    <source>
        <dbReference type="ARBA" id="ARBA00023004"/>
    </source>
</evidence>
<protein>
    <submittedName>
        <fullName evidence="7">Sulfur oxidation c-type cytochrome SoxX</fullName>
    </submittedName>
</protein>
<feature type="compositionally biased region" description="Basic residues" evidence="5">
    <location>
        <begin position="1"/>
        <end position="13"/>
    </location>
</feature>
<evidence type="ECO:0000256" key="1">
    <source>
        <dbReference type="ARBA" id="ARBA00022617"/>
    </source>
</evidence>
<evidence type="ECO:0000313" key="8">
    <source>
        <dbReference type="Proteomes" id="UP000600101"/>
    </source>
</evidence>
<dbReference type="Gene3D" id="1.10.760.10">
    <property type="entry name" value="Cytochrome c-like domain"/>
    <property type="match status" value="1"/>
</dbReference>
<dbReference type="GO" id="GO:0009055">
    <property type="term" value="F:electron transfer activity"/>
    <property type="evidence" value="ECO:0007669"/>
    <property type="project" value="InterPro"/>
</dbReference>
<dbReference type="PROSITE" id="PS51007">
    <property type="entry name" value="CYTC"/>
    <property type="match status" value="1"/>
</dbReference>